<gene>
    <name evidence="1" type="ORF">LCGC14_1773770</name>
</gene>
<dbReference type="Gene3D" id="1.25.10.10">
    <property type="entry name" value="Leucine-rich Repeat Variant"/>
    <property type="match status" value="1"/>
</dbReference>
<protein>
    <recommendedName>
        <fullName evidence="2">Leucine rich repeat variant</fullName>
    </recommendedName>
</protein>
<dbReference type="SUPFAM" id="SSF48371">
    <property type="entry name" value="ARM repeat"/>
    <property type="match status" value="1"/>
</dbReference>
<dbReference type="InterPro" id="IPR016024">
    <property type="entry name" value="ARM-type_fold"/>
</dbReference>
<reference evidence="1" key="1">
    <citation type="journal article" date="2015" name="Nature">
        <title>Complex archaea that bridge the gap between prokaryotes and eukaryotes.</title>
        <authorList>
            <person name="Spang A."/>
            <person name="Saw J.H."/>
            <person name="Jorgensen S.L."/>
            <person name="Zaremba-Niedzwiedzka K."/>
            <person name="Martijn J."/>
            <person name="Lind A.E."/>
            <person name="van Eijk R."/>
            <person name="Schleper C."/>
            <person name="Guy L."/>
            <person name="Ettema T.J."/>
        </authorList>
    </citation>
    <scope>NUCLEOTIDE SEQUENCE</scope>
</reference>
<dbReference type="Pfam" id="PF01816">
    <property type="entry name" value="LRV"/>
    <property type="match status" value="1"/>
</dbReference>
<dbReference type="InterPro" id="IPR011989">
    <property type="entry name" value="ARM-like"/>
</dbReference>
<dbReference type="InterPro" id="IPR004830">
    <property type="entry name" value="LRR_variant"/>
</dbReference>
<organism evidence="1">
    <name type="scientific">marine sediment metagenome</name>
    <dbReference type="NCBI Taxonomy" id="412755"/>
    <lineage>
        <taxon>unclassified sequences</taxon>
        <taxon>metagenomes</taxon>
        <taxon>ecological metagenomes</taxon>
    </lineage>
</organism>
<evidence type="ECO:0008006" key="2">
    <source>
        <dbReference type="Google" id="ProtNLM"/>
    </source>
</evidence>
<sequence>MTDKEIEIQLALGSLPVEQRRKLALAENSRTSEKILTMLSTDKDINVRCLVADNPNTSQEVLLNLSRDKDVPVRYAVLMNGKTSADTCAMIRDFDECAVIVYAAAKQCNLTLYDYSN</sequence>
<comment type="caution">
    <text evidence="1">The sequence shown here is derived from an EMBL/GenBank/DDBJ whole genome shotgun (WGS) entry which is preliminary data.</text>
</comment>
<name>A0A0F9JX59_9ZZZZ</name>
<proteinExistence type="predicted"/>
<dbReference type="AlphaFoldDB" id="A0A0F9JX59"/>
<accession>A0A0F9JX59</accession>
<evidence type="ECO:0000313" key="1">
    <source>
        <dbReference type="EMBL" id="KKM03503.1"/>
    </source>
</evidence>
<dbReference type="EMBL" id="LAZR01016666">
    <property type="protein sequence ID" value="KKM03503.1"/>
    <property type="molecule type" value="Genomic_DNA"/>
</dbReference>